<dbReference type="InterPro" id="IPR001544">
    <property type="entry name" value="Aminotrans_IV"/>
</dbReference>
<evidence type="ECO:0000256" key="9">
    <source>
        <dbReference type="RuleBase" id="RU004517"/>
    </source>
</evidence>
<dbReference type="PANTHER" id="PTHR42825">
    <property type="entry name" value="AMINO ACID AMINOTRANSFERASE"/>
    <property type="match status" value="1"/>
</dbReference>
<comment type="similarity">
    <text evidence="2 7">Belongs to the class-IV pyridoxal-phosphate-dependent aminotransferase family.</text>
</comment>
<dbReference type="Gene3D" id="3.20.10.10">
    <property type="entry name" value="D-amino Acid Aminotransferase, subunit A, domain 2"/>
    <property type="match status" value="1"/>
</dbReference>
<keyword evidence="3 9" id="KW-0032">Aminotransferase</keyword>
<dbReference type="GO" id="GO:0009082">
    <property type="term" value="P:branched-chain amino acid biosynthetic process"/>
    <property type="evidence" value="ECO:0007669"/>
    <property type="project" value="UniProtKB-KW"/>
</dbReference>
<proteinExistence type="inferred from homology"/>
<dbReference type="PIRSF" id="PIRSF006468">
    <property type="entry name" value="BCAT1"/>
    <property type="match status" value="1"/>
</dbReference>
<dbReference type="InterPro" id="IPR043132">
    <property type="entry name" value="BCAT-like_C"/>
</dbReference>
<organism evidence="10 11">
    <name type="scientific">Flemingia macrophylla</name>
    <dbReference type="NCBI Taxonomy" id="520843"/>
    <lineage>
        <taxon>Eukaryota</taxon>
        <taxon>Viridiplantae</taxon>
        <taxon>Streptophyta</taxon>
        <taxon>Embryophyta</taxon>
        <taxon>Tracheophyta</taxon>
        <taxon>Spermatophyta</taxon>
        <taxon>Magnoliopsida</taxon>
        <taxon>eudicotyledons</taxon>
        <taxon>Gunneridae</taxon>
        <taxon>Pentapetalae</taxon>
        <taxon>rosids</taxon>
        <taxon>fabids</taxon>
        <taxon>Fabales</taxon>
        <taxon>Fabaceae</taxon>
        <taxon>Papilionoideae</taxon>
        <taxon>50 kb inversion clade</taxon>
        <taxon>NPAAA clade</taxon>
        <taxon>indigoferoid/millettioid clade</taxon>
        <taxon>Phaseoleae</taxon>
        <taxon>Flemingia</taxon>
    </lineage>
</organism>
<dbReference type="InterPro" id="IPR018300">
    <property type="entry name" value="Aminotrans_IV_CS"/>
</dbReference>
<comment type="catalytic activity">
    <reaction evidence="9">
        <text>L-leucine + 2-oxoglutarate = 4-methyl-2-oxopentanoate + L-glutamate</text>
        <dbReference type="Rhea" id="RHEA:18321"/>
        <dbReference type="ChEBI" id="CHEBI:16810"/>
        <dbReference type="ChEBI" id="CHEBI:17865"/>
        <dbReference type="ChEBI" id="CHEBI:29985"/>
        <dbReference type="ChEBI" id="CHEBI:57427"/>
        <dbReference type="EC" id="2.6.1.42"/>
    </reaction>
</comment>
<dbReference type="InterPro" id="IPR043131">
    <property type="entry name" value="BCAT-like_N"/>
</dbReference>
<keyword evidence="9" id="KW-0028">Amino-acid biosynthesis</keyword>
<dbReference type="NCBIfam" id="NF009897">
    <property type="entry name" value="PRK13357.1"/>
    <property type="match status" value="1"/>
</dbReference>
<dbReference type="EMBL" id="JBGMDY010000002">
    <property type="protein sequence ID" value="KAL2343897.1"/>
    <property type="molecule type" value="Genomic_DNA"/>
</dbReference>
<dbReference type="InterPro" id="IPR036038">
    <property type="entry name" value="Aminotransferase-like"/>
</dbReference>
<protein>
    <recommendedName>
        <fullName evidence="9">Branched-chain-amino-acid aminotransferase</fullName>
        <ecNumber evidence="9">2.6.1.42</ecNumber>
    </recommendedName>
</protein>
<sequence length="319" mass="34266">MSPPSILGNGKDSSESAAEETYADIDWEDLGFNIVSTDYMFVMKCAKGDKFSQGSILPYANIEISPSAGILNYGQGIFEGLKAYRTEDGRILLFRPHENAERMKIGADRLCMPSPSIDQFVNAVKQTVLANKRWVPPPGKGSLYIRPLLMGTGSLLGVGPAPEYTFLIYCSPVGSYKKGAVNFKVEDKLFRAIPGTGGTGGIKSVTNYAPVYTAITEAKANGFSDVLFLDSASGKYIEEGSACNVFVVKGNVISTPATDGAILPGITRKSIIEVAIDLGYQVMECPISVEEMLCADEMFCTGTAMVVSSVTSVTYKETR</sequence>
<reference evidence="10 11" key="1">
    <citation type="submission" date="2024-08" db="EMBL/GenBank/DDBJ databases">
        <title>Insights into the chromosomal genome structure of Flemingia macrophylla.</title>
        <authorList>
            <person name="Ding Y."/>
            <person name="Zhao Y."/>
            <person name="Bi W."/>
            <person name="Wu M."/>
            <person name="Zhao G."/>
            <person name="Gong Y."/>
            <person name="Li W."/>
            <person name="Zhang P."/>
        </authorList>
    </citation>
    <scope>NUCLEOTIDE SEQUENCE [LARGE SCALE GENOMIC DNA]</scope>
    <source>
        <strain evidence="10">DYQJB</strain>
        <tissue evidence="10">Leaf</tissue>
    </source>
</reference>
<keyword evidence="5 8" id="KW-0663">Pyridoxal phosphate</keyword>
<feature type="modified residue" description="N6-(pyridoxal phosphate)lysine" evidence="6">
    <location>
        <position position="203"/>
    </location>
</feature>
<comment type="cofactor">
    <cofactor evidence="1 8">
        <name>pyridoxal 5'-phosphate</name>
        <dbReference type="ChEBI" id="CHEBI:597326"/>
    </cofactor>
</comment>
<dbReference type="Proteomes" id="UP001603857">
    <property type="component" value="Unassembled WGS sequence"/>
</dbReference>
<dbReference type="SUPFAM" id="SSF56752">
    <property type="entry name" value="D-aminoacid aminotransferase-like PLP-dependent enzymes"/>
    <property type="match status" value="1"/>
</dbReference>
<dbReference type="GO" id="GO:0004084">
    <property type="term" value="F:branched-chain-amino-acid transaminase activity"/>
    <property type="evidence" value="ECO:0007669"/>
    <property type="project" value="UniProtKB-EC"/>
</dbReference>
<evidence type="ECO:0000256" key="1">
    <source>
        <dbReference type="ARBA" id="ARBA00001933"/>
    </source>
</evidence>
<dbReference type="NCBIfam" id="TIGR01123">
    <property type="entry name" value="ilvE_II"/>
    <property type="match status" value="1"/>
</dbReference>
<gene>
    <name evidence="10" type="ORF">Fmac_005182</name>
</gene>
<dbReference type="Gene3D" id="3.30.470.10">
    <property type="match status" value="1"/>
</dbReference>
<keyword evidence="4 9" id="KW-0808">Transferase</keyword>
<name>A0ABD1N725_9FABA</name>
<dbReference type="InterPro" id="IPR033939">
    <property type="entry name" value="BCAT_family"/>
</dbReference>
<evidence type="ECO:0000256" key="8">
    <source>
        <dbReference type="RuleBase" id="RU004516"/>
    </source>
</evidence>
<evidence type="ECO:0000256" key="6">
    <source>
        <dbReference type="PIRSR" id="PIRSR006468-1"/>
    </source>
</evidence>
<dbReference type="PANTHER" id="PTHR42825:SF28">
    <property type="entry name" value="BRANCHED-CHAIN-AMINO-ACID AMINOTRANSFERASE 7-RELATED"/>
    <property type="match status" value="1"/>
</dbReference>
<comment type="catalytic activity">
    <reaction evidence="9">
        <text>L-valine + 2-oxoglutarate = 3-methyl-2-oxobutanoate + L-glutamate</text>
        <dbReference type="Rhea" id="RHEA:24813"/>
        <dbReference type="ChEBI" id="CHEBI:11851"/>
        <dbReference type="ChEBI" id="CHEBI:16810"/>
        <dbReference type="ChEBI" id="CHEBI:29985"/>
        <dbReference type="ChEBI" id="CHEBI:57762"/>
        <dbReference type="EC" id="2.6.1.42"/>
    </reaction>
</comment>
<dbReference type="FunFam" id="3.30.470.10:FF:000003">
    <property type="entry name" value="Branched-chain-amino-acid aminotransferase"/>
    <property type="match status" value="1"/>
</dbReference>
<evidence type="ECO:0000256" key="7">
    <source>
        <dbReference type="RuleBase" id="RU004106"/>
    </source>
</evidence>
<dbReference type="Pfam" id="PF01063">
    <property type="entry name" value="Aminotran_4"/>
    <property type="match status" value="1"/>
</dbReference>
<dbReference type="CDD" id="cd01557">
    <property type="entry name" value="BCAT_beta_family"/>
    <property type="match status" value="1"/>
</dbReference>
<dbReference type="AlphaFoldDB" id="A0ABD1N725"/>
<evidence type="ECO:0000256" key="4">
    <source>
        <dbReference type="ARBA" id="ARBA00022679"/>
    </source>
</evidence>
<comment type="catalytic activity">
    <reaction evidence="9">
        <text>L-isoleucine + 2-oxoglutarate = (S)-3-methyl-2-oxopentanoate + L-glutamate</text>
        <dbReference type="Rhea" id="RHEA:24801"/>
        <dbReference type="ChEBI" id="CHEBI:16810"/>
        <dbReference type="ChEBI" id="CHEBI:29985"/>
        <dbReference type="ChEBI" id="CHEBI:35146"/>
        <dbReference type="ChEBI" id="CHEBI:58045"/>
        <dbReference type="EC" id="2.6.1.42"/>
    </reaction>
</comment>
<dbReference type="PROSITE" id="PS00770">
    <property type="entry name" value="AA_TRANSFER_CLASS_4"/>
    <property type="match status" value="1"/>
</dbReference>
<dbReference type="EC" id="2.6.1.42" evidence="9"/>
<evidence type="ECO:0000256" key="2">
    <source>
        <dbReference type="ARBA" id="ARBA00009320"/>
    </source>
</evidence>
<keyword evidence="11" id="KW-1185">Reference proteome</keyword>
<evidence type="ECO:0000313" key="10">
    <source>
        <dbReference type="EMBL" id="KAL2343897.1"/>
    </source>
</evidence>
<dbReference type="InterPro" id="IPR005786">
    <property type="entry name" value="B_amino_transII"/>
</dbReference>
<evidence type="ECO:0000313" key="11">
    <source>
        <dbReference type="Proteomes" id="UP001603857"/>
    </source>
</evidence>
<keyword evidence="9" id="KW-0100">Branched-chain amino acid biosynthesis</keyword>
<evidence type="ECO:0000256" key="3">
    <source>
        <dbReference type="ARBA" id="ARBA00022576"/>
    </source>
</evidence>
<comment type="caution">
    <text evidence="10">The sequence shown here is derived from an EMBL/GenBank/DDBJ whole genome shotgun (WGS) entry which is preliminary data.</text>
</comment>
<evidence type="ECO:0000256" key="5">
    <source>
        <dbReference type="ARBA" id="ARBA00022898"/>
    </source>
</evidence>
<dbReference type="GO" id="GO:0008652">
    <property type="term" value="P:amino acid biosynthetic process"/>
    <property type="evidence" value="ECO:0007669"/>
    <property type="project" value="UniProtKB-KW"/>
</dbReference>
<accession>A0ABD1N725</accession>